<evidence type="ECO:0000313" key="1">
    <source>
        <dbReference type="EMBL" id="XRI72615.1"/>
    </source>
</evidence>
<evidence type="ECO:0000313" key="2">
    <source>
        <dbReference type="Proteomes" id="UP001195965"/>
    </source>
</evidence>
<organism evidence="1 2">
    <name type="scientific">Acidithiobacillus montserratensis</name>
    <dbReference type="NCBI Taxonomy" id="2729135"/>
    <lineage>
        <taxon>Bacteria</taxon>
        <taxon>Pseudomonadati</taxon>
        <taxon>Pseudomonadota</taxon>
        <taxon>Acidithiobacillia</taxon>
        <taxon>Acidithiobacillales</taxon>
        <taxon>Acidithiobacillaceae</taxon>
        <taxon>Acidithiobacillus</taxon>
    </lineage>
</organism>
<dbReference type="EMBL" id="CP127526">
    <property type="protein sequence ID" value="XRI72615.1"/>
    <property type="molecule type" value="Genomic_DNA"/>
</dbReference>
<keyword evidence="2" id="KW-1185">Reference proteome</keyword>
<accession>A0ACD5HCE9</accession>
<name>A0ACD5HCE9_9PROT</name>
<protein>
    <submittedName>
        <fullName evidence="1">DUF4168 domain-containing protein</fullName>
    </submittedName>
</protein>
<reference evidence="1 2" key="1">
    <citation type="journal article" date="2021" name="ISME J.">
        <title>Genomic evolution of the class Acidithiobacillia: deep-branching Proteobacteria living in extreme acidic conditions.</title>
        <authorList>
            <person name="Moya-Beltran A."/>
            <person name="Beard S."/>
            <person name="Rojas-Villalobos C."/>
            <person name="Issotta F."/>
            <person name="Gallardo Y."/>
            <person name="Ulloa R."/>
            <person name="Giaveno A."/>
            <person name="Degli Esposti M."/>
            <person name="Johnson D.B."/>
            <person name="Quatrini R."/>
        </authorList>
    </citation>
    <scope>NUCLEOTIDE SEQUENCE [LARGE SCALE GENOMIC DNA]</scope>
    <source>
        <strain evidence="1 2">GG1-14</strain>
    </source>
</reference>
<sequence length="161" mass="16974">MKSIKTSVFIALSTFVLGTSVAFASMNNPMSTTQPQQSSPAMQNGSSTPPPMSSSSPQAGAQPMMPAAPQAGPAVSHGELMKFVAAVKEISPLTNKMRGEAMAKGVSKSRQQQLQQTYSRDVQGILAKNHLSAGTYEMLMRKAQSDPQFAQKVEAAIKSGA</sequence>
<dbReference type="Proteomes" id="UP001195965">
    <property type="component" value="Chromosome"/>
</dbReference>
<proteinExistence type="predicted"/>
<gene>
    <name evidence="1" type="ORF">HHS34_009175</name>
</gene>